<evidence type="ECO:0000313" key="2">
    <source>
        <dbReference type="EMBL" id="KAF2186442.1"/>
    </source>
</evidence>
<evidence type="ECO:0000259" key="1">
    <source>
        <dbReference type="Pfam" id="PF00656"/>
    </source>
</evidence>
<sequence>MAPAVQPRGKMPSSTDTLQVETKCDDCTAQPEAQNDALTPTPVTPEVVRFHERHVHEFRKTFDENMQNKPVKHDQVFVLLLSWADELDDLKVEPEVKKLQQLFTTQYGFEVTWEKLDHKRPQQQLNFYLASFILNHDSRNTLLIIYYAGHGSYRDNGVHLHASTAQQTENERQRNSIAWSGAENNITGTKADVLVIFDCCEAGGFGGYKMRSSKPNFEFIAACGVKEKAVRPGKKSFTSALMWALEKLRHEHPFTSISLVEKIRTYPHRPKGQNPELLRRDEFADGLVWIAPLNVHSPESESAPKSERRDPKHEYLDLRFNFYRRVEIEDAKNLARHLSRLVNHEETFGAKHITLLDKASILSKAIANFRRGSSYNKRKRSASSISGTLFSSQTIYSQEVITEPMEIPPPEAKRPRFIQPLSVSAPTSSTSPQPQGASYHFRMFLDCSLQSATSQIGRFADWVRPTAQARDETAPNNEEQVNL</sequence>
<protein>
    <recommendedName>
        <fullName evidence="1">Peptidase C14 caspase domain-containing protein</fullName>
    </recommendedName>
</protein>
<organism evidence="2 3">
    <name type="scientific">Zopfia rhizophila CBS 207.26</name>
    <dbReference type="NCBI Taxonomy" id="1314779"/>
    <lineage>
        <taxon>Eukaryota</taxon>
        <taxon>Fungi</taxon>
        <taxon>Dikarya</taxon>
        <taxon>Ascomycota</taxon>
        <taxon>Pezizomycotina</taxon>
        <taxon>Dothideomycetes</taxon>
        <taxon>Dothideomycetes incertae sedis</taxon>
        <taxon>Zopfiaceae</taxon>
        <taxon>Zopfia</taxon>
    </lineage>
</organism>
<dbReference type="Gene3D" id="3.40.50.1460">
    <property type="match status" value="1"/>
</dbReference>
<proteinExistence type="predicted"/>
<dbReference type="EMBL" id="ML994629">
    <property type="protein sequence ID" value="KAF2186442.1"/>
    <property type="molecule type" value="Genomic_DNA"/>
</dbReference>
<reference evidence="2" key="1">
    <citation type="journal article" date="2020" name="Stud. Mycol.">
        <title>101 Dothideomycetes genomes: a test case for predicting lifestyles and emergence of pathogens.</title>
        <authorList>
            <person name="Haridas S."/>
            <person name="Albert R."/>
            <person name="Binder M."/>
            <person name="Bloem J."/>
            <person name="Labutti K."/>
            <person name="Salamov A."/>
            <person name="Andreopoulos B."/>
            <person name="Baker S."/>
            <person name="Barry K."/>
            <person name="Bills G."/>
            <person name="Bluhm B."/>
            <person name="Cannon C."/>
            <person name="Castanera R."/>
            <person name="Culley D."/>
            <person name="Daum C."/>
            <person name="Ezra D."/>
            <person name="Gonzalez J."/>
            <person name="Henrissat B."/>
            <person name="Kuo A."/>
            <person name="Liang C."/>
            <person name="Lipzen A."/>
            <person name="Lutzoni F."/>
            <person name="Magnuson J."/>
            <person name="Mondo S."/>
            <person name="Nolan M."/>
            <person name="Ohm R."/>
            <person name="Pangilinan J."/>
            <person name="Park H.-J."/>
            <person name="Ramirez L."/>
            <person name="Alfaro M."/>
            <person name="Sun H."/>
            <person name="Tritt A."/>
            <person name="Yoshinaga Y."/>
            <person name="Zwiers L.-H."/>
            <person name="Turgeon B."/>
            <person name="Goodwin S."/>
            <person name="Spatafora J."/>
            <person name="Crous P."/>
            <person name="Grigoriev I."/>
        </authorList>
    </citation>
    <scope>NUCLEOTIDE SEQUENCE</scope>
    <source>
        <strain evidence="2">CBS 207.26</strain>
    </source>
</reference>
<name>A0A6A6E6Q6_9PEZI</name>
<dbReference type="GO" id="GO:0004197">
    <property type="term" value="F:cysteine-type endopeptidase activity"/>
    <property type="evidence" value="ECO:0007669"/>
    <property type="project" value="InterPro"/>
</dbReference>
<dbReference type="AlphaFoldDB" id="A0A6A6E6Q6"/>
<evidence type="ECO:0000313" key="3">
    <source>
        <dbReference type="Proteomes" id="UP000800200"/>
    </source>
</evidence>
<dbReference type="InterPro" id="IPR011600">
    <property type="entry name" value="Pept_C14_caspase"/>
</dbReference>
<dbReference type="OrthoDB" id="4760831at2759"/>
<dbReference type="Proteomes" id="UP000800200">
    <property type="component" value="Unassembled WGS sequence"/>
</dbReference>
<dbReference type="GO" id="GO:0006508">
    <property type="term" value="P:proteolysis"/>
    <property type="evidence" value="ECO:0007669"/>
    <property type="project" value="InterPro"/>
</dbReference>
<feature type="domain" description="Peptidase C14 caspase" evidence="1">
    <location>
        <begin position="96"/>
        <end position="252"/>
    </location>
</feature>
<accession>A0A6A6E6Q6</accession>
<gene>
    <name evidence="2" type="ORF">K469DRAFT_686852</name>
</gene>
<dbReference type="Pfam" id="PF00656">
    <property type="entry name" value="Peptidase_C14"/>
    <property type="match status" value="1"/>
</dbReference>
<keyword evidence="3" id="KW-1185">Reference proteome</keyword>